<evidence type="ECO:0008006" key="4">
    <source>
        <dbReference type="Google" id="ProtNLM"/>
    </source>
</evidence>
<keyword evidence="3" id="KW-1185">Reference proteome</keyword>
<dbReference type="EMBL" id="CAKKNE010000004">
    <property type="protein sequence ID" value="CAH0374385.1"/>
    <property type="molecule type" value="Genomic_DNA"/>
</dbReference>
<sequence>MRVLLLLTTASALRPLALDIPRGGIKKHAEKASRLATVGAAFFAATELSEGLLAIGHHHGLALIAVSKLARGLQQAESVAVESSKRLGRLLRAPITLPLVCLTAIVTSAWEVWKDARLDAKVGGHHGMVILALYELQEVIEDAAGEESRGRFGKIIHFRPLKLALALGALGAAGLELSEDLRPGAHHGVALLAGVLVVKTCVSIWEARE</sequence>
<evidence type="ECO:0000313" key="3">
    <source>
        <dbReference type="Proteomes" id="UP000789595"/>
    </source>
</evidence>
<gene>
    <name evidence="2" type="ORF">PECAL_4P16620</name>
</gene>
<proteinExistence type="predicted"/>
<dbReference type="Proteomes" id="UP000789595">
    <property type="component" value="Unassembled WGS sequence"/>
</dbReference>
<name>A0A8J2WNK8_9STRA</name>
<protein>
    <recommendedName>
        <fullName evidence="4">Protein RFT1 homolog</fullName>
    </recommendedName>
</protein>
<reference evidence="2" key="1">
    <citation type="submission" date="2021-11" db="EMBL/GenBank/DDBJ databases">
        <authorList>
            <consortium name="Genoscope - CEA"/>
            <person name="William W."/>
        </authorList>
    </citation>
    <scope>NUCLEOTIDE SEQUENCE</scope>
</reference>
<evidence type="ECO:0000256" key="1">
    <source>
        <dbReference type="SAM" id="SignalP"/>
    </source>
</evidence>
<organism evidence="2 3">
    <name type="scientific">Pelagomonas calceolata</name>
    <dbReference type="NCBI Taxonomy" id="35677"/>
    <lineage>
        <taxon>Eukaryota</taxon>
        <taxon>Sar</taxon>
        <taxon>Stramenopiles</taxon>
        <taxon>Ochrophyta</taxon>
        <taxon>Pelagophyceae</taxon>
        <taxon>Pelagomonadales</taxon>
        <taxon>Pelagomonadaceae</taxon>
        <taxon>Pelagomonas</taxon>
    </lineage>
</organism>
<evidence type="ECO:0000313" key="2">
    <source>
        <dbReference type="EMBL" id="CAH0374385.1"/>
    </source>
</evidence>
<accession>A0A8J2WNK8</accession>
<feature type="chain" id="PRO_5035272408" description="Protein RFT1 homolog" evidence="1">
    <location>
        <begin position="20"/>
        <end position="209"/>
    </location>
</feature>
<comment type="caution">
    <text evidence="2">The sequence shown here is derived from an EMBL/GenBank/DDBJ whole genome shotgun (WGS) entry which is preliminary data.</text>
</comment>
<dbReference type="AlphaFoldDB" id="A0A8J2WNK8"/>
<feature type="signal peptide" evidence="1">
    <location>
        <begin position="1"/>
        <end position="19"/>
    </location>
</feature>
<keyword evidence="1" id="KW-0732">Signal</keyword>